<protein>
    <recommendedName>
        <fullName evidence="1">Nudix hydrolase domain-containing protein</fullName>
    </recommendedName>
</protein>
<evidence type="ECO:0000259" key="1">
    <source>
        <dbReference type="PROSITE" id="PS51462"/>
    </source>
</evidence>
<reference evidence="2 3" key="1">
    <citation type="submission" date="2023-02" db="EMBL/GenBank/DDBJ databases">
        <title>LHISI_Scaffold_Assembly.</title>
        <authorList>
            <person name="Stuart O.P."/>
            <person name="Cleave R."/>
            <person name="Magrath M.J.L."/>
            <person name="Mikheyev A.S."/>
        </authorList>
    </citation>
    <scope>NUCLEOTIDE SEQUENCE [LARGE SCALE GENOMIC DNA]</scope>
    <source>
        <strain evidence="2">Daus_M_001</strain>
        <tissue evidence="2">Leg muscle</tissue>
    </source>
</reference>
<dbReference type="PROSITE" id="PS51462">
    <property type="entry name" value="NUDIX"/>
    <property type="match status" value="1"/>
</dbReference>
<comment type="caution">
    <text evidence="2">The sequence shown here is derived from an EMBL/GenBank/DDBJ whole genome shotgun (WGS) entry which is preliminary data.</text>
</comment>
<feature type="domain" description="Nudix hydrolase" evidence="1">
    <location>
        <begin position="78"/>
        <end position="217"/>
    </location>
</feature>
<dbReference type="InterPro" id="IPR000086">
    <property type="entry name" value="NUDIX_hydrolase_dom"/>
</dbReference>
<dbReference type="EMBL" id="JARBHB010000006">
    <property type="protein sequence ID" value="KAJ8882071.1"/>
    <property type="molecule type" value="Genomic_DNA"/>
</dbReference>
<keyword evidence="3" id="KW-1185">Reference proteome</keyword>
<dbReference type="CDD" id="cd04661">
    <property type="entry name" value="NUDIX_MRP_L46"/>
    <property type="match status" value="1"/>
</dbReference>
<dbReference type="InterPro" id="IPR033650">
    <property type="entry name" value="Ribosomal_mL46_NUDIX"/>
</dbReference>
<evidence type="ECO:0000313" key="3">
    <source>
        <dbReference type="Proteomes" id="UP001159363"/>
    </source>
</evidence>
<dbReference type="InterPro" id="IPR015797">
    <property type="entry name" value="NUDIX_hydrolase-like_dom_sf"/>
</dbReference>
<evidence type="ECO:0000313" key="2">
    <source>
        <dbReference type="EMBL" id="KAJ8882071.1"/>
    </source>
</evidence>
<name>A0ABQ9HCQ2_9NEOP</name>
<gene>
    <name evidence="2" type="ORF">PR048_018559</name>
</gene>
<proteinExistence type="predicted"/>
<dbReference type="PANTHER" id="PTHR13124:SF12">
    <property type="entry name" value="LARGE RIBOSOMAL SUBUNIT PROTEIN ML46"/>
    <property type="match status" value="1"/>
</dbReference>
<sequence>MAPIENKFSRLLDQIEFERSLKSDHELRHELDRRQAELLKKGEVPELDEEKSTQTAQDFEDICQEELSNFKFSPRVWGYESDVHSVERKLDSSLLLLVKQKLGDGFVWALPHGLRNEGEAMHQTAERVLKEACGSDLKVRFYGFAPCGFYKYKYPSKARLQESGTVGAKVFFFKAELLSGAVQCNGTLVKEFKWLGKDELATDLQREYCRSVMSFLIDE</sequence>
<dbReference type="Proteomes" id="UP001159363">
    <property type="component" value="Chromosome 5"/>
</dbReference>
<organism evidence="2 3">
    <name type="scientific">Dryococelus australis</name>
    <dbReference type="NCBI Taxonomy" id="614101"/>
    <lineage>
        <taxon>Eukaryota</taxon>
        <taxon>Metazoa</taxon>
        <taxon>Ecdysozoa</taxon>
        <taxon>Arthropoda</taxon>
        <taxon>Hexapoda</taxon>
        <taxon>Insecta</taxon>
        <taxon>Pterygota</taxon>
        <taxon>Neoptera</taxon>
        <taxon>Polyneoptera</taxon>
        <taxon>Phasmatodea</taxon>
        <taxon>Verophasmatodea</taxon>
        <taxon>Anareolatae</taxon>
        <taxon>Phasmatidae</taxon>
        <taxon>Eurycanthinae</taxon>
        <taxon>Dryococelus</taxon>
    </lineage>
</organism>
<accession>A0ABQ9HCQ2</accession>
<dbReference type="InterPro" id="IPR040008">
    <property type="entry name" value="Ribosomal_mL46"/>
</dbReference>
<dbReference type="SUPFAM" id="SSF55811">
    <property type="entry name" value="Nudix"/>
    <property type="match status" value="1"/>
</dbReference>
<dbReference type="Gene3D" id="3.90.79.10">
    <property type="entry name" value="Nucleoside Triphosphate Pyrophosphohydrolase"/>
    <property type="match status" value="1"/>
</dbReference>
<dbReference type="Pfam" id="PF00293">
    <property type="entry name" value="NUDIX"/>
    <property type="match status" value="1"/>
</dbReference>
<dbReference type="PANTHER" id="PTHR13124">
    <property type="entry name" value="39S RIBOSOMAL PROTEIN L46, MITOCHONDRIAL PRECURSOR-RELATED"/>
    <property type="match status" value="1"/>
</dbReference>